<dbReference type="InterPro" id="IPR050984">
    <property type="entry name" value="Gfo/Idh/MocA_domain"/>
</dbReference>
<gene>
    <name evidence="5" type="ORF">HQN87_25725</name>
</gene>
<feature type="domain" description="GFO/IDH/MocA-like oxidoreductase" evidence="4">
    <location>
        <begin position="140"/>
        <end position="252"/>
    </location>
</feature>
<dbReference type="Pfam" id="PF22725">
    <property type="entry name" value="GFO_IDH_MocA_C3"/>
    <property type="match status" value="1"/>
</dbReference>
<organism evidence="5 6">
    <name type="scientific">Paenibacillus tritici</name>
    <dbReference type="NCBI Taxonomy" id="1873425"/>
    <lineage>
        <taxon>Bacteria</taxon>
        <taxon>Bacillati</taxon>
        <taxon>Bacillota</taxon>
        <taxon>Bacilli</taxon>
        <taxon>Bacillales</taxon>
        <taxon>Paenibacillaceae</taxon>
        <taxon>Paenibacillus</taxon>
    </lineage>
</organism>
<evidence type="ECO:0000313" key="5">
    <source>
        <dbReference type="EMBL" id="NQX48724.1"/>
    </source>
</evidence>
<accession>A0ABX2DX56</accession>
<comment type="similarity">
    <text evidence="1">Belongs to the Gfo/Idh/MocA family.</text>
</comment>
<name>A0ABX2DX56_9BACL</name>
<evidence type="ECO:0000313" key="6">
    <source>
        <dbReference type="Proteomes" id="UP000711047"/>
    </source>
</evidence>
<dbReference type="InterPro" id="IPR055170">
    <property type="entry name" value="GFO_IDH_MocA-like_dom"/>
</dbReference>
<dbReference type="Gene3D" id="3.30.360.10">
    <property type="entry name" value="Dihydrodipicolinate Reductase, domain 2"/>
    <property type="match status" value="1"/>
</dbReference>
<dbReference type="Pfam" id="PF01408">
    <property type="entry name" value="GFO_IDH_MocA"/>
    <property type="match status" value="1"/>
</dbReference>
<evidence type="ECO:0000256" key="2">
    <source>
        <dbReference type="ARBA" id="ARBA00023002"/>
    </source>
</evidence>
<dbReference type="Gene3D" id="3.40.50.720">
    <property type="entry name" value="NAD(P)-binding Rossmann-like Domain"/>
    <property type="match status" value="1"/>
</dbReference>
<dbReference type="SUPFAM" id="SSF51735">
    <property type="entry name" value="NAD(P)-binding Rossmann-fold domains"/>
    <property type="match status" value="1"/>
</dbReference>
<protein>
    <submittedName>
        <fullName evidence="5">Gfo/Idh/MocA family oxidoreductase</fullName>
    </submittedName>
</protein>
<dbReference type="PANTHER" id="PTHR22604">
    <property type="entry name" value="OXIDOREDUCTASES"/>
    <property type="match status" value="1"/>
</dbReference>
<dbReference type="Proteomes" id="UP000711047">
    <property type="component" value="Unassembled WGS sequence"/>
</dbReference>
<sequence length="355" mass="40542">MNTHNTQKPYRIGILGCSTIAPFSIINPVRELDPFVTYGVASRDLDRSKAYALKHEIPHVFESYDRLLASADIDVVYIPLSNFLHKEWTLKAIEAGKHVLIEKPMALHADEVLLINERAKEQGVHVLEALMVQHHSWQQDITDMIAAETYGKLKKIKTRISFEILQSNYSADNYRFKPEYGGGCFIDECSYWLQFIQKVIGLTPQTLDGYSTFSGINQCDWTFHAALQYEGGVEAEFLGSFEMPNNATHWLEFERARVRISGFFKPCYGDYKIVVQVEHTEEGTTEKLVYSPQNYYVNQLRFLAEVLGGTRENIPLSESYERVATMNAIYEMARKKHLEQPGMEDKPGGEAVSYG</sequence>
<feature type="domain" description="Gfo/Idh/MocA-like oxidoreductase N-terminal" evidence="3">
    <location>
        <begin position="11"/>
        <end position="126"/>
    </location>
</feature>
<dbReference type="SUPFAM" id="SSF55347">
    <property type="entry name" value="Glyceraldehyde-3-phosphate dehydrogenase-like, C-terminal domain"/>
    <property type="match status" value="1"/>
</dbReference>
<proteinExistence type="inferred from homology"/>
<evidence type="ECO:0000259" key="3">
    <source>
        <dbReference type="Pfam" id="PF01408"/>
    </source>
</evidence>
<keyword evidence="2" id="KW-0560">Oxidoreductase</keyword>
<dbReference type="EMBL" id="JABMKX010000017">
    <property type="protein sequence ID" value="NQX48724.1"/>
    <property type="molecule type" value="Genomic_DNA"/>
</dbReference>
<evidence type="ECO:0000259" key="4">
    <source>
        <dbReference type="Pfam" id="PF22725"/>
    </source>
</evidence>
<dbReference type="PANTHER" id="PTHR22604:SF105">
    <property type="entry name" value="TRANS-1,2-DIHYDROBENZENE-1,2-DIOL DEHYDROGENASE"/>
    <property type="match status" value="1"/>
</dbReference>
<evidence type="ECO:0000256" key="1">
    <source>
        <dbReference type="ARBA" id="ARBA00010928"/>
    </source>
</evidence>
<keyword evidence="6" id="KW-1185">Reference proteome</keyword>
<dbReference type="InterPro" id="IPR000683">
    <property type="entry name" value="Gfo/Idh/MocA-like_OxRdtase_N"/>
</dbReference>
<dbReference type="InterPro" id="IPR036291">
    <property type="entry name" value="NAD(P)-bd_dom_sf"/>
</dbReference>
<reference evidence="5 6" key="1">
    <citation type="submission" date="2020-05" db="EMBL/GenBank/DDBJ databases">
        <title>Paenibacillus glebae, sp. nov., Paenibacillus humi sp. nov., Paenibacillus pedi sp. nov., Paenibacillus terrestris sp. nov. and Paenibacillus terricola sp. nov., isolated from a forest top soil sample.</title>
        <authorList>
            <person name="Qi S."/>
            <person name="Carlier A."/>
            <person name="Cnockaert M."/>
            <person name="Vandamme P."/>
        </authorList>
    </citation>
    <scope>NUCLEOTIDE SEQUENCE [LARGE SCALE GENOMIC DNA]</scope>
    <source>
        <strain evidence="5 6">LMG 29502</strain>
    </source>
</reference>
<comment type="caution">
    <text evidence="5">The sequence shown here is derived from an EMBL/GenBank/DDBJ whole genome shotgun (WGS) entry which is preliminary data.</text>
</comment>
<dbReference type="RefSeq" id="WP_173139134.1">
    <property type="nucleotide sequence ID" value="NZ_JABMKX010000017.1"/>
</dbReference>